<proteinExistence type="predicted"/>
<dbReference type="EMBL" id="JANIEX010000155">
    <property type="protein sequence ID" value="KAJ3572124.1"/>
    <property type="molecule type" value="Genomic_DNA"/>
</dbReference>
<feature type="domain" description="Nephrocystin 3-like N-terminal" evidence="2">
    <location>
        <begin position="121"/>
        <end position="238"/>
    </location>
</feature>
<protein>
    <recommendedName>
        <fullName evidence="2">Nephrocystin 3-like N-terminal domain-containing protein</fullName>
    </recommendedName>
</protein>
<organism evidence="3 4">
    <name type="scientific">Leucocoprinus birnbaumii</name>
    <dbReference type="NCBI Taxonomy" id="56174"/>
    <lineage>
        <taxon>Eukaryota</taxon>
        <taxon>Fungi</taxon>
        <taxon>Dikarya</taxon>
        <taxon>Basidiomycota</taxon>
        <taxon>Agaricomycotina</taxon>
        <taxon>Agaricomycetes</taxon>
        <taxon>Agaricomycetidae</taxon>
        <taxon>Agaricales</taxon>
        <taxon>Agaricineae</taxon>
        <taxon>Agaricaceae</taxon>
        <taxon>Leucocoprinus</taxon>
    </lineage>
</organism>
<keyword evidence="4" id="KW-1185">Reference proteome</keyword>
<gene>
    <name evidence="3" type="ORF">NP233_g3291</name>
</gene>
<evidence type="ECO:0000313" key="4">
    <source>
        <dbReference type="Proteomes" id="UP001213000"/>
    </source>
</evidence>
<name>A0AAD5YYF7_9AGAR</name>
<dbReference type="Pfam" id="PF24883">
    <property type="entry name" value="NPHP3_N"/>
    <property type="match status" value="1"/>
</dbReference>
<evidence type="ECO:0000256" key="1">
    <source>
        <dbReference type="ARBA" id="ARBA00022737"/>
    </source>
</evidence>
<dbReference type="Proteomes" id="UP001213000">
    <property type="component" value="Unassembled WGS sequence"/>
</dbReference>
<reference evidence="3" key="1">
    <citation type="submission" date="2022-07" db="EMBL/GenBank/DDBJ databases">
        <title>Genome Sequence of Leucocoprinus birnbaumii.</title>
        <authorList>
            <person name="Buettner E."/>
        </authorList>
    </citation>
    <scope>NUCLEOTIDE SEQUENCE</scope>
    <source>
        <strain evidence="3">VT141</strain>
    </source>
</reference>
<evidence type="ECO:0000259" key="2">
    <source>
        <dbReference type="Pfam" id="PF24883"/>
    </source>
</evidence>
<dbReference type="InterPro" id="IPR056884">
    <property type="entry name" value="NPHP3-like_N"/>
</dbReference>
<sequence>MPKSIRLYPSLGCLFTPSPAGMFREAREVAVTGSTLINYYWGSENDTDLPTLSKESIKDALHDSRHQELVVNALRPFPDSEGAIPAISHRIFESKNQLCAVWLRDPGSNLAYLCARRLSRQLAASFFFDTKCHSDDTSKFFLTIAYQLALQFRPYDYLLRHKLRRNPDLVDKCLETQFCELIVEPFRQLQFRHVQIGERKLIVVNGIDHCQNPQDRAEILRVIGESRRELPFHWVIFSSPELTAQLEEPAVISVEGLDLCSGSYKGWKMAVAFSRVDEVWTNLPNVGQKYTFISLSIGLTASLFD</sequence>
<evidence type="ECO:0000313" key="3">
    <source>
        <dbReference type="EMBL" id="KAJ3572124.1"/>
    </source>
</evidence>
<dbReference type="AlphaFoldDB" id="A0AAD5YYF7"/>
<accession>A0AAD5YYF7</accession>
<keyword evidence="1" id="KW-0677">Repeat</keyword>
<comment type="caution">
    <text evidence="3">The sequence shown here is derived from an EMBL/GenBank/DDBJ whole genome shotgun (WGS) entry which is preliminary data.</text>
</comment>